<keyword evidence="3" id="KW-1185">Reference proteome</keyword>
<dbReference type="InterPro" id="IPR011006">
    <property type="entry name" value="CheY-like_superfamily"/>
</dbReference>
<evidence type="ECO:0000256" key="1">
    <source>
        <dbReference type="ARBA" id="ARBA00022553"/>
    </source>
</evidence>
<dbReference type="InterPro" id="IPR050595">
    <property type="entry name" value="Bact_response_regulator"/>
</dbReference>
<keyword evidence="1" id="KW-0597">Phosphoprotein</keyword>
<reference evidence="2 3" key="1">
    <citation type="submission" date="2016-04" db="EMBL/GenBank/DDBJ databases">
        <title>Complete genome sequence of natural rubber-degrading, novel Gram-negative bacterium, Rhizobacter gummiphilus strain NS21.</title>
        <authorList>
            <person name="Tabata M."/>
            <person name="Kasai D."/>
            <person name="Fukuda M."/>
        </authorList>
    </citation>
    <scope>NUCLEOTIDE SEQUENCE [LARGE SCALE GENOMIC DNA]</scope>
    <source>
        <strain evidence="2 3">NS21</strain>
    </source>
</reference>
<dbReference type="AlphaFoldDB" id="A0A1W6LDW1"/>
<dbReference type="GO" id="GO:0000160">
    <property type="term" value="P:phosphorelay signal transduction system"/>
    <property type="evidence" value="ECO:0007669"/>
    <property type="project" value="InterPro"/>
</dbReference>
<dbReference type="Pfam" id="PF00072">
    <property type="entry name" value="Response_reg"/>
    <property type="match status" value="1"/>
</dbReference>
<gene>
    <name evidence="2" type="ORF">A4W93_22235</name>
</gene>
<name>A0A1W6LDW1_9BURK</name>
<accession>A0A1W6LDW1</accession>
<evidence type="ECO:0000313" key="3">
    <source>
        <dbReference type="Proteomes" id="UP000193427"/>
    </source>
</evidence>
<evidence type="ECO:0000313" key="2">
    <source>
        <dbReference type="EMBL" id="ARN22406.1"/>
    </source>
</evidence>
<dbReference type="OrthoDB" id="9103936at2"/>
<dbReference type="Proteomes" id="UP000193427">
    <property type="component" value="Chromosome"/>
</dbReference>
<dbReference type="PANTHER" id="PTHR44591:SF25">
    <property type="entry name" value="CHEMOTAXIS TWO-COMPONENT RESPONSE REGULATOR"/>
    <property type="match status" value="1"/>
</dbReference>
<dbReference type="SMART" id="SM00448">
    <property type="entry name" value="REC"/>
    <property type="match status" value="1"/>
</dbReference>
<dbReference type="Gene3D" id="3.40.50.2300">
    <property type="match status" value="1"/>
</dbReference>
<organism evidence="2 3">
    <name type="scientific">Piscinibacter gummiphilus</name>
    <dbReference type="NCBI Taxonomy" id="946333"/>
    <lineage>
        <taxon>Bacteria</taxon>
        <taxon>Pseudomonadati</taxon>
        <taxon>Pseudomonadota</taxon>
        <taxon>Betaproteobacteria</taxon>
        <taxon>Burkholderiales</taxon>
        <taxon>Sphaerotilaceae</taxon>
        <taxon>Piscinibacter</taxon>
    </lineage>
</organism>
<dbReference type="KEGG" id="rgu:A4W93_22235"/>
<protein>
    <submittedName>
        <fullName evidence="2">Uncharacterized protein</fullName>
    </submittedName>
</protein>
<proteinExistence type="predicted"/>
<dbReference type="PANTHER" id="PTHR44591">
    <property type="entry name" value="STRESS RESPONSE REGULATOR PROTEIN 1"/>
    <property type="match status" value="1"/>
</dbReference>
<sequence length="116" mass="12783">MVDDDEAIREAVIDLLESVGLHCISFESAEQYLVDPRRTDVRCLILDVNLPGMSGLELHRRLVEAHDGTPVLFLTSVDDPPVRERAMQLGARTFFSKPVDSALLLSGIQDCLMGGC</sequence>
<dbReference type="InterPro" id="IPR001789">
    <property type="entry name" value="Sig_transdc_resp-reg_receiver"/>
</dbReference>
<dbReference type="SUPFAM" id="SSF52172">
    <property type="entry name" value="CheY-like"/>
    <property type="match status" value="1"/>
</dbReference>
<dbReference type="STRING" id="946333.A4W93_22235"/>
<dbReference type="PROSITE" id="PS50110">
    <property type="entry name" value="RESPONSE_REGULATORY"/>
    <property type="match status" value="1"/>
</dbReference>
<dbReference type="EMBL" id="CP015118">
    <property type="protein sequence ID" value="ARN22406.1"/>
    <property type="molecule type" value="Genomic_DNA"/>
</dbReference>
<dbReference type="RefSeq" id="WP_085752704.1">
    <property type="nucleotide sequence ID" value="NZ_BSPR01000020.1"/>
</dbReference>